<dbReference type="KEGG" id="ptes:JQU52_01990"/>
<keyword evidence="1" id="KW-0378">Hydrolase</keyword>
<gene>
    <name evidence="1" type="ORF">JQU52_01990</name>
</gene>
<dbReference type="Gene3D" id="3.40.50.1000">
    <property type="entry name" value="HAD superfamily/HAD-like"/>
    <property type="match status" value="1"/>
</dbReference>
<dbReference type="InterPro" id="IPR006439">
    <property type="entry name" value="HAD-SF_hydro_IA"/>
</dbReference>
<dbReference type="Proteomes" id="UP000653156">
    <property type="component" value="Chromosome"/>
</dbReference>
<sequence>MNPKPYKALIFDWDGTLADSTAQIVQSMQHAAQAAGFPAPSDDAVRQVIGLSLDKALNTVAPNISADEREQLVYHYRRHYLSPANRTVLFAEAAQWLPVFKQHYWLTVATGKSRAGLVKSLADTASAGYFMATRTVDECASKPHPEMILSLCDELGLQPHEVLMIGDTTHDLMLASNAGADAVAVNTGAHDAATLQQAPHIALLGGMADLAHWLGLSGSLNQPNIKNI</sequence>
<dbReference type="InterPro" id="IPR050155">
    <property type="entry name" value="HAD-like_hydrolase_sf"/>
</dbReference>
<evidence type="ECO:0000313" key="2">
    <source>
        <dbReference type="Proteomes" id="UP000653156"/>
    </source>
</evidence>
<dbReference type="SFLD" id="SFLDS00003">
    <property type="entry name" value="Haloacid_Dehalogenase"/>
    <property type="match status" value="1"/>
</dbReference>
<dbReference type="PANTHER" id="PTHR43434:SF24">
    <property type="entry name" value="HYDROLASE-RELATED"/>
    <property type="match status" value="1"/>
</dbReference>
<dbReference type="SFLD" id="SFLDG01129">
    <property type="entry name" value="C1.5:_HAD__Beta-PGM__Phosphata"/>
    <property type="match status" value="1"/>
</dbReference>
<dbReference type="InterPro" id="IPR023198">
    <property type="entry name" value="PGP-like_dom2"/>
</dbReference>
<dbReference type="PANTHER" id="PTHR43434">
    <property type="entry name" value="PHOSPHOGLYCOLATE PHOSPHATASE"/>
    <property type="match status" value="1"/>
</dbReference>
<dbReference type="InterPro" id="IPR041492">
    <property type="entry name" value="HAD_2"/>
</dbReference>
<accession>A0A892ZKY7</accession>
<dbReference type="Pfam" id="PF13419">
    <property type="entry name" value="HAD_2"/>
    <property type="match status" value="1"/>
</dbReference>
<dbReference type="InterPro" id="IPR023214">
    <property type="entry name" value="HAD_sf"/>
</dbReference>
<dbReference type="InterPro" id="IPR036412">
    <property type="entry name" value="HAD-like_sf"/>
</dbReference>
<protein>
    <submittedName>
        <fullName evidence="1">HAD-IA family hydrolase</fullName>
    </submittedName>
</protein>
<evidence type="ECO:0000313" key="1">
    <source>
        <dbReference type="EMBL" id="QRQ82214.1"/>
    </source>
</evidence>
<reference evidence="1" key="1">
    <citation type="submission" date="2021-02" db="EMBL/GenBank/DDBJ databases">
        <title>Neisseriaceae sp. 26B isolated from the cloaca of a Common Toad-headed Turtle (Mesoclemmys nasuta).</title>
        <authorList>
            <person name="Spergser J."/>
            <person name="Busse H.-J."/>
        </authorList>
    </citation>
    <scope>NUCLEOTIDE SEQUENCE</scope>
    <source>
        <strain evidence="1">26B</strain>
    </source>
</reference>
<dbReference type="GO" id="GO:0008967">
    <property type="term" value="F:phosphoglycolate phosphatase activity"/>
    <property type="evidence" value="ECO:0007669"/>
    <property type="project" value="TreeGrafter"/>
</dbReference>
<dbReference type="SUPFAM" id="SSF56784">
    <property type="entry name" value="HAD-like"/>
    <property type="match status" value="1"/>
</dbReference>
<dbReference type="EMBL" id="CP069798">
    <property type="protein sequence ID" value="QRQ82214.1"/>
    <property type="molecule type" value="Genomic_DNA"/>
</dbReference>
<dbReference type="RefSeq" id="WP_230339507.1">
    <property type="nucleotide sequence ID" value="NZ_CP069798.1"/>
</dbReference>
<name>A0A892ZKY7_9NEIS</name>
<dbReference type="Gene3D" id="1.10.150.240">
    <property type="entry name" value="Putative phosphatase, domain 2"/>
    <property type="match status" value="1"/>
</dbReference>
<organism evidence="1 2">
    <name type="scientific">Paralysiella testudinis</name>
    <dbReference type="NCBI Taxonomy" id="2809020"/>
    <lineage>
        <taxon>Bacteria</taxon>
        <taxon>Pseudomonadati</taxon>
        <taxon>Pseudomonadota</taxon>
        <taxon>Betaproteobacteria</taxon>
        <taxon>Neisseriales</taxon>
        <taxon>Neisseriaceae</taxon>
        <taxon>Paralysiella</taxon>
    </lineage>
</organism>
<dbReference type="NCBIfam" id="TIGR01549">
    <property type="entry name" value="HAD-SF-IA-v1"/>
    <property type="match status" value="1"/>
</dbReference>
<proteinExistence type="predicted"/>
<dbReference type="GO" id="GO:0005829">
    <property type="term" value="C:cytosol"/>
    <property type="evidence" value="ECO:0007669"/>
    <property type="project" value="TreeGrafter"/>
</dbReference>
<dbReference type="AlphaFoldDB" id="A0A892ZKY7"/>
<keyword evidence="2" id="KW-1185">Reference proteome</keyword>
<dbReference type="GO" id="GO:0006281">
    <property type="term" value="P:DNA repair"/>
    <property type="evidence" value="ECO:0007669"/>
    <property type="project" value="TreeGrafter"/>
</dbReference>